<reference evidence="3 4" key="1">
    <citation type="journal article" date="2016" name="Nat. Commun.">
        <title>Thousands of microbial genomes shed light on interconnected biogeochemical processes in an aquifer system.</title>
        <authorList>
            <person name="Anantharaman K."/>
            <person name="Brown C.T."/>
            <person name="Hug L.A."/>
            <person name="Sharon I."/>
            <person name="Castelle C.J."/>
            <person name="Probst A.J."/>
            <person name="Thomas B.C."/>
            <person name="Singh A."/>
            <person name="Wilkins M.J."/>
            <person name="Karaoz U."/>
            <person name="Brodie E.L."/>
            <person name="Williams K.H."/>
            <person name="Hubbard S.S."/>
            <person name="Banfield J.F."/>
        </authorList>
    </citation>
    <scope>NUCLEOTIDE SEQUENCE [LARGE SCALE GENOMIC DNA]</scope>
</reference>
<comment type="caution">
    <text evidence="3">The sequence shown here is derived from an EMBL/GenBank/DDBJ whole genome shotgun (WGS) entry which is preliminary data.</text>
</comment>
<organism evidence="3 4">
    <name type="scientific">Candidatus Yanofskybacteria bacterium RIFCSPHIGHO2_01_FULL_41_21</name>
    <dbReference type="NCBI Taxonomy" id="1802660"/>
    <lineage>
        <taxon>Bacteria</taxon>
        <taxon>Candidatus Yanofskyibacteriota</taxon>
    </lineage>
</organism>
<evidence type="ECO:0000313" key="4">
    <source>
        <dbReference type="Proteomes" id="UP000178520"/>
    </source>
</evidence>
<feature type="coiled-coil region" evidence="1">
    <location>
        <begin position="139"/>
        <end position="166"/>
    </location>
</feature>
<sequence length="232" mass="26927">MTIVELIAAIVSSAIGIFFGALLVIPDFRRWLKGSRTTYYFQRQTNLKGLKSKVYQTSAKLRTDNDLQDFCHHNGYDVVGLRLELNQGVFRQRSAIYGGGLWAILRYYHGGFFNRVFLKDEEGLIEEDTLQFINTYPSLQAVLNRIEELEKQLVRAEDRRQEWFAALEALRRIIESDRQRYRSSAAGTIRSYIESVQRAAKSEGEPEPHKEKVNSWIDSLPILSTEWFKKLV</sequence>
<name>A0A1F8EB79_9BACT</name>
<proteinExistence type="predicted"/>
<gene>
    <name evidence="3" type="ORF">A2735_02430</name>
</gene>
<evidence type="ECO:0000256" key="2">
    <source>
        <dbReference type="SAM" id="Phobius"/>
    </source>
</evidence>
<dbReference type="EMBL" id="MGJA01000004">
    <property type="protein sequence ID" value="OGM98000.1"/>
    <property type="molecule type" value="Genomic_DNA"/>
</dbReference>
<dbReference type="Proteomes" id="UP000178520">
    <property type="component" value="Unassembled WGS sequence"/>
</dbReference>
<keyword evidence="2" id="KW-1133">Transmembrane helix</keyword>
<keyword evidence="2" id="KW-0472">Membrane</keyword>
<keyword evidence="1" id="KW-0175">Coiled coil</keyword>
<keyword evidence="2" id="KW-0812">Transmembrane</keyword>
<protein>
    <submittedName>
        <fullName evidence="3">Uncharacterized protein</fullName>
    </submittedName>
</protein>
<evidence type="ECO:0000313" key="3">
    <source>
        <dbReference type="EMBL" id="OGM98000.1"/>
    </source>
</evidence>
<evidence type="ECO:0000256" key="1">
    <source>
        <dbReference type="SAM" id="Coils"/>
    </source>
</evidence>
<dbReference type="AlphaFoldDB" id="A0A1F8EB79"/>
<accession>A0A1F8EB79</accession>
<feature type="transmembrane region" description="Helical" evidence="2">
    <location>
        <begin position="6"/>
        <end position="25"/>
    </location>
</feature>